<feature type="transmembrane region" description="Helical" evidence="1">
    <location>
        <begin position="239"/>
        <end position="272"/>
    </location>
</feature>
<keyword evidence="1" id="KW-0812">Transmembrane</keyword>
<keyword evidence="1" id="KW-0472">Membrane</keyword>
<comment type="caution">
    <text evidence="2">The sequence shown here is derived from an EMBL/GenBank/DDBJ whole genome shotgun (WGS) entry which is preliminary data.</text>
</comment>
<feature type="transmembrane region" description="Helical" evidence="1">
    <location>
        <begin position="86"/>
        <end position="105"/>
    </location>
</feature>
<evidence type="ECO:0000313" key="2">
    <source>
        <dbReference type="EMBL" id="MBB4264479.1"/>
    </source>
</evidence>
<organism evidence="2 3">
    <name type="scientific">Roseospira visakhapatnamensis</name>
    <dbReference type="NCBI Taxonomy" id="390880"/>
    <lineage>
        <taxon>Bacteria</taxon>
        <taxon>Pseudomonadati</taxon>
        <taxon>Pseudomonadota</taxon>
        <taxon>Alphaproteobacteria</taxon>
        <taxon>Rhodospirillales</taxon>
        <taxon>Rhodospirillaceae</taxon>
        <taxon>Roseospira</taxon>
    </lineage>
</organism>
<feature type="transmembrane region" description="Helical" evidence="1">
    <location>
        <begin position="126"/>
        <end position="149"/>
    </location>
</feature>
<feature type="transmembrane region" description="Helical" evidence="1">
    <location>
        <begin position="381"/>
        <end position="407"/>
    </location>
</feature>
<feature type="transmembrane region" description="Helical" evidence="1">
    <location>
        <begin position="36"/>
        <end position="53"/>
    </location>
</feature>
<feature type="transmembrane region" description="Helical" evidence="1">
    <location>
        <begin position="60"/>
        <end position="80"/>
    </location>
</feature>
<dbReference type="RefSeq" id="WP_184042123.1">
    <property type="nucleotide sequence ID" value="NZ_JACIGK010000001.1"/>
</dbReference>
<evidence type="ECO:0000256" key="1">
    <source>
        <dbReference type="SAM" id="Phobius"/>
    </source>
</evidence>
<keyword evidence="1" id="KW-1133">Transmembrane helix</keyword>
<feature type="transmembrane region" description="Helical" evidence="1">
    <location>
        <begin position="196"/>
        <end position="219"/>
    </location>
</feature>
<gene>
    <name evidence="2" type="ORF">GGD89_000085</name>
</gene>
<feature type="transmembrane region" description="Helical" evidence="1">
    <location>
        <begin position="338"/>
        <end position="369"/>
    </location>
</feature>
<dbReference type="AlphaFoldDB" id="A0A7W6RAR1"/>
<protein>
    <submittedName>
        <fullName evidence="2">Uncharacterized protein</fullName>
    </submittedName>
</protein>
<feature type="transmembrane region" description="Helical" evidence="1">
    <location>
        <begin position="300"/>
        <end position="318"/>
    </location>
</feature>
<feature type="transmembrane region" description="Helical" evidence="1">
    <location>
        <begin position="169"/>
        <end position="189"/>
    </location>
</feature>
<feature type="transmembrane region" description="Helical" evidence="1">
    <location>
        <begin position="419"/>
        <end position="437"/>
    </location>
</feature>
<dbReference type="Proteomes" id="UP000554286">
    <property type="component" value="Unassembled WGS sequence"/>
</dbReference>
<evidence type="ECO:0000313" key="3">
    <source>
        <dbReference type="Proteomes" id="UP000554286"/>
    </source>
</evidence>
<dbReference type="EMBL" id="JACIGK010000001">
    <property type="protein sequence ID" value="MBB4264479.1"/>
    <property type="molecule type" value="Genomic_DNA"/>
</dbReference>
<reference evidence="2 3" key="1">
    <citation type="submission" date="2020-08" db="EMBL/GenBank/DDBJ databases">
        <title>Genome sequencing of Purple Non-Sulfur Bacteria from various extreme environments.</title>
        <authorList>
            <person name="Mayer M."/>
        </authorList>
    </citation>
    <scope>NUCLEOTIDE SEQUENCE [LARGE SCALE GENOMIC DNA]</scope>
    <source>
        <strain evidence="2 3">JA131</strain>
    </source>
</reference>
<name>A0A7W6RAR1_9PROT</name>
<proteinExistence type="predicted"/>
<accession>A0A7W6RAR1</accession>
<sequence>MAPSLSFPTLRLVLALALLAGTTVLAEAPAPWIGLIVLGLVLLILLPSLPSVLRTVTGRFAAAQVAVTIALLVGTGQGMWDAVVPGMRFSGVAAFLICMPLYAVLFRAGGLDRWMARTLLRVRGGLRVPALLACATVSTFGLSFGTIPVYGSALPGGSRPAAAALSRGIVISMLLAPTTGSVAAVMAAYPTLGLPVILSATGPVAAFAFALGCLFRHGSVAFAEATPNRKRTEPTDWTAPVLVAILLIGLLGLGVSLLPAIAWSGVVTYLVWMRFQGRGRRWRRAVAGLRGVMNRSAARLAPEIMLFVATGWLAWALSGLTLPSDLGAPDAGGLLRPALPAVILVAMAGIAMLGVHPMVVFGILHPLVAQIGTGLPPAAEYTVWLIGFVLALLLAPISVLTMTAAITSGLTPWQASVRLHGVYALCLGAGTVAYVVTRYG</sequence>
<keyword evidence="3" id="KW-1185">Reference proteome</keyword>